<reference evidence="2" key="1">
    <citation type="submission" date="2015-12" db="EMBL/GenBank/DDBJ databases">
        <title>Gene expression during late stages of embryo sac development: a critical building block for successful pollen-pistil interactions.</title>
        <authorList>
            <person name="Liu Y."/>
            <person name="Joly V."/>
            <person name="Sabar M."/>
            <person name="Matton D.P."/>
        </authorList>
    </citation>
    <scope>NUCLEOTIDE SEQUENCE</scope>
</reference>
<feature type="non-terminal residue" evidence="2">
    <location>
        <position position="1"/>
    </location>
</feature>
<name>A0A0V0HA01_SOLCH</name>
<dbReference type="AlphaFoldDB" id="A0A0V0HA01"/>
<keyword evidence="1" id="KW-0812">Transmembrane</keyword>
<evidence type="ECO:0000313" key="2">
    <source>
        <dbReference type="EMBL" id="JAP17265.1"/>
    </source>
</evidence>
<dbReference type="EMBL" id="GEDG01022739">
    <property type="protein sequence ID" value="JAP17265.1"/>
    <property type="molecule type" value="Transcribed_RNA"/>
</dbReference>
<keyword evidence="1" id="KW-0472">Membrane</keyword>
<accession>A0A0V0HA01</accession>
<protein>
    <submittedName>
        <fullName evidence="2">Putative ovule protein</fullName>
    </submittedName>
</protein>
<proteinExistence type="predicted"/>
<keyword evidence="1" id="KW-1133">Transmembrane helix</keyword>
<evidence type="ECO:0000256" key="1">
    <source>
        <dbReference type="SAM" id="Phobius"/>
    </source>
</evidence>
<feature type="transmembrane region" description="Helical" evidence="1">
    <location>
        <begin position="43"/>
        <end position="60"/>
    </location>
</feature>
<sequence>QSLIGAIFAVFFFLLSVVCHSVIRFDSYFSSPPLNSTNPFNFPFFLLSISNNFIHLFYLTQYKTVLEILLQLISTEFYRWFFFPDLGLI</sequence>
<organism evidence="2">
    <name type="scientific">Solanum chacoense</name>
    <name type="common">Chaco potato</name>
    <dbReference type="NCBI Taxonomy" id="4108"/>
    <lineage>
        <taxon>Eukaryota</taxon>
        <taxon>Viridiplantae</taxon>
        <taxon>Streptophyta</taxon>
        <taxon>Embryophyta</taxon>
        <taxon>Tracheophyta</taxon>
        <taxon>Spermatophyta</taxon>
        <taxon>Magnoliopsida</taxon>
        <taxon>eudicotyledons</taxon>
        <taxon>Gunneridae</taxon>
        <taxon>Pentapetalae</taxon>
        <taxon>asterids</taxon>
        <taxon>lamiids</taxon>
        <taxon>Solanales</taxon>
        <taxon>Solanaceae</taxon>
        <taxon>Solanoideae</taxon>
        <taxon>Solaneae</taxon>
        <taxon>Solanum</taxon>
    </lineage>
</organism>